<sequence>MPDDKVQVVDEGQGQVILVVHPGLDDGASWGKVAARLTARFRVVRIHRRQYRLDLADRLPCSIADEAAEVAALAQSFDEPVLLVGHSSGAVVALEALVRSTASFSGAVLYEPPVHLRVGEWTAAVAHAQAEIAAGRPGTAMKIFTRDIVALPGWIAGLIAMFVAFSPRFRALAPHQVDDAAAIENLGVRLDAYAGIAVPIVLLGGDRSPAHLIQRLKALQSVIPAAELVTMPGQGHDANTRAPETVAGVVEGQADKVWTR</sequence>
<dbReference type="Proteomes" id="UP001595816">
    <property type="component" value="Unassembled WGS sequence"/>
</dbReference>
<dbReference type="PANTHER" id="PTHR43798:SF33">
    <property type="entry name" value="HYDROLASE, PUTATIVE (AFU_ORTHOLOGUE AFUA_2G14860)-RELATED"/>
    <property type="match status" value="1"/>
</dbReference>
<keyword evidence="1" id="KW-1133">Transmembrane helix</keyword>
<dbReference type="SUPFAM" id="SSF53474">
    <property type="entry name" value="alpha/beta-Hydrolases"/>
    <property type="match status" value="1"/>
</dbReference>
<dbReference type="RefSeq" id="WP_253756566.1">
    <property type="nucleotide sequence ID" value="NZ_JAMZDZ010000001.1"/>
</dbReference>
<proteinExistence type="predicted"/>
<name>A0ABV8LWB4_9ACTN</name>
<evidence type="ECO:0000313" key="4">
    <source>
        <dbReference type="Proteomes" id="UP001595816"/>
    </source>
</evidence>
<comment type="caution">
    <text evidence="3">The sequence shown here is derived from an EMBL/GenBank/DDBJ whole genome shotgun (WGS) entry which is preliminary data.</text>
</comment>
<dbReference type="EMBL" id="JBHSAY010000021">
    <property type="protein sequence ID" value="MFC4135311.1"/>
    <property type="molecule type" value="Genomic_DNA"/>
</dbReference>
<keyword evidence="1" id="KW-0812">Transmembrane</keyword>
<feature type="transmembrane region" description="Helical" evidence="1">
    <location>
        <begin position="148"/>
        <end position="166"/>
    </location>
</feature>
<keyword evidence="3" id="KW-0378">Hydrolase</keyword>
<keyword evidence="1" id="KW-0472">Membrane</keyword>
<dbReference type="InterPro" id="IPR050266">
    <property type="entry name" value="AB_hydrolase_sf"/>
</dbReference>
<accession>A0ABV8LWB4</accession>
<dbReference type="Gene3D" id="3.40.50.1820">
    <property type="entry name" value="alpha/beta hydrolase"/>
    <property type="match status" value="1"/>
</dbReference>
<organism evidence="3 4">
    <name type="scientific">Hamadaea flava</name>
    <dbReference type="NCBI Taxonomy" id="1742688"/>
    <lineage>
        <taxon>Bacteria</taxon>
        <taxon>Bacillati</taxon>
        <taxon>Actinomycetota</taxon>
        <taxon>Actinomycetes</taxon>
        <taxon>Micromonosporales</taxon>
        <taxon>Micromonosporaceae</taxon>
        <taxon>Hamadaea</taxon>
    </lineage>
</organism>
<protein>
    <submittedName>
        <fullName evidence="3">Alpha/beta fold hydrolase</fullName>
    </submittedName>
</protein>
<keyword evidence="4" id="KW-1185">Reference proteome</keyword>
<dbReference type="InterPro" id="IPR029058">
    <property type="entry name" value="AB_hydrolase_fold"/>
</dbReference>
<gene>
    <name evidence="3" type="ORF">ACFOZ4_32270</name>
</gene>
<evidence type="ECO:0000313" key="3">
    <source>
        <dbReference type="EMBL" id="MFC4135311.1"/>
    </source>
</evidence>
<feature type="domain" description="AB hydrolase-1" evidence="2">
    <location>
        <begin position="17"/>
        <end position="247"/>
    </location>
</feature>
<dbReference type="Pfam" id="PF12697">
    <property type="entry name" value="Abhydrolase_6"/>
    <property type="match status" value="1"/>
</dbReference>
<dbReference type="PANTHER" id="PTHR43798">
    <property type="entry name" value="MONOACYLGLYCEROL LIPASE"/>
    <property type="match status" value="1"/>
</dbReference>
<dbReference type="GO" id="GO:0016787">
    <property type="term" value="F:hydrolase activity"/>
    <property type="evidence" value="ECO:0007669"/>
    <property type="project" value="UniProtKB-KW"/>
</dbReference>
<evidence type="ECO:0000259" key="2">
    <source>
        <dbReference type="Pfam" id="PF12697"/>
    </source>
</evidence>
<reference evidence="4" key="1">
    <citation type="journal article" date="2019" name="Int. J. Syst. Evol. Microbiol.">
        <title>The Global Catalogue of Microorganisms (GCM) 10K type strain sequencing project: providing services to taxonomists for standard genome sequencing and annotation.</title>
        <authorList>
            <consortium name="The Broad Institute Genomics Platform"/>
            <consortium name="The Broad Institute Genome Sequencing Center for Infectious Disease"/>
            <person name="Wu L."/>
            <person name="Ma J."/>
        </authorList>
    </citation>
    <scope>NUCLEOTIDE SEQUENCE [LARGE SCALE GENOMIC DNA]</scope>
    <source>
        <strain evidence="4">CGMCC 4.7289</strain>
    </source>
</reference>
<evidence type="ECO:0000256" key="1">
    <source>
        <dbReference type="SAM" id="Phobius"/>
    </source>
</evidence>
<dbReference type="InterPro" id="IPR000073">
    <property type="entry name" value="AB_hydrolase_1"/>
</dbReference>